<dbReference type="Proteomes" id="UP001396898">
    <property type="component" value="Unassembled WGS sequence"/>
</dbReference>
<evidence type="ECO:0000313" key="2">
    <source>
        <dbReference type="Proteomes" id="UP001396898"/>
    </source>
</evidence>
<name>A0ABR1R852_9PEZI</name>
<protein>
    <submittedName>
        <fullName evidence="1">Uncharacterized protein</fullName>
    </submittedName>
</protein>
<organism evidence="1 2">
    <name type="scientific">Apiospora marii</name>
    <dbReference type="NCBI Taxonomy" id="335849"/>
    <lineage>
        <taxon>Eukaryota</taxon>
        <taxon>Fungi</taxon>
        <taxon>Dikarya</taxon>
        <taxon>Ascomycota</taxon>
        <taxon>Pezizomycotina</taxon>
        <taxon>Sordariomycetes</taxon>
        <taxon>Xylariomycetidae</taxon>
        <taxon>Amphisphaeriales</taxon>
        <taxon>Apiosporaceae</taxon>
        <taxon>Apiospora</taxon>
    </lineage>
</organism>
<proteinExistence type="predicted"/>
<keyword evidence="2" id="KW-1185">Reference proteome</keyword>
<gene>
    <name evidence="1" type="ORF">PG991_014184</name>
</gene>
<accession>A0ABR1R852</accession>
<evidence type="ECO:0000313" key="1">
    <source>
        <dbReference type="EMBL" id="KAK8001962.1"/>
    </source>
</evidence>
<reference evidence="1 2" key="1">
    <citation type="submission" date="2023-01" db="EMBL/GenBank/DDBJ databases">
        <title>Analysis of 21 Apiospora genomes using comparative genomics revels a genus with tremendous synthesis potential of carbohydrate active enzymes and secondary metabolites.</title>
        <authorList>
            <person name="Sorensen T."/>
        </authorList>
    </citation>
    <scope>NUCLEOTIDE SEQUENCE [LARGE SCALE GENOMIC DNA]</scope>
    <source>
        <strain evidence="1 2">CBS 20057</strain>
    </source>
</reference>
<comment type="caution">
    <text evidence="1">The sequence shown here is derived from an EMBL/GenBank/DDBJ whole genome shotgun (WGS) entry which is preliminary data.</text>
</comment>
<dbReference type="EMBL" id="JAQQWI010000018">
    <property type="protein sequence ID" value="KAK8001962.1"/>
    <property type="molecule type" value="Genomic_DNA"/>
</dbReference>
<sequence>MCKYYAHAFVCQHTTFTFARYCTTANFTQKPCEQRQIWHTIGLDEACDECQMWFPDQYGSVMPRSKTKGAAHAAALAGAPPAAAAGGGVPAVAAAVAKTSGRARKRCS</sequence>